<dbReference type="InterPro" id="IPR027417">
    <property type="entry name" value="P-loop_NTPase"/>
</dbReference>
<keyword evidence="5" id="KW-0418">Kinase</keyword>
<dbReference type="InterPro" id="IPR003593">
    <property type="entry name" value="AAA+_ATPase"/>
</dbReference>
<dbReference type="PANTHER" id="PTHR42926:SF1">
    <property type="entry name" value="CIRCADIAN CLOCK OSCILLATOR PROTEIN KAIC 1"/>
    <property type="match status" value="1"/>
</dbReference>
<name>A0ABU1WN01_9BURK</name>
<evidence type="ECO:0000256" key="5">
    <source>
        <dbReference type="ARBA" id="ARBA00022777"/>
    </source>
</evidence>
<evidence type="ECO:0000256" key="3">
    <source>
        <dbReference type="ARBA" id="ARBA00022679"/>
    </source>
</evidence>
<dbReference type="InterPro" id="IPR014774">
    <property type="entry name" value="KaiC-like_dom"/>
</dbReference>
<dbReference type="Gene3D" id="3.40.50.300">
    <property type="entry name" value="P-loop containing nucleotide triphosphate hydrolases"/>
    <property type="match status" value="2"/>
</dbReference>
<keyword evidence="9" id="KW-1185">Reference proteome</keyword>
<dbReference type="Proteomes" id="UP001265700">
    <property type="component" value="Unassembled WGS sequence"/>
</dbReference>
<dbReference type="RefSeq" id="WP_310316574.1">
    <property type="nucleotide sequence ID" value="NZ_JAVDWU010000005.1"/>
</dbReference>
<evidence type="ECO:0000256" key="1">
    <source>
        <dbReference type="ARBA" id="ARBA00012513"/>
    </source>
</evidence>
<keyword evidence="2" id="KW-0597">Phosphoprotein</keyword>
<dbReference type="InterPro" id="IPR030665">
    <property type="entry name" value="KaiC"/>
</dbReference>
<dbReference type="Pfam" id="PF06745">
    <property type="entry name" value="ATPase"/>
    <property type="match status" value="2"/>
</dbReference>
<dbReference type="PIRSF" id="PIRSF039117">
    <property type="entry name" value="KaiC"/>
    <property type="match status" value="1"/>
</dbReference>
<sequence length="504" mass="54517">MTTDSSTDHPANHLLKTGVPGLDDVLGGGFAPGRLYLAEGIPGSGKTTIAMQFLMEGVRSGERVLYVTLSETEEELQGVAVSHGWNLKGIEIRELLPSTDVLSPDEQYTIFHPSEVELGETTLRILADVDRVNPTRVVFDSLSELRLLAGNSLRYRRQILALKQFFAGRNCAVLLLDDMTANEHDLQVQSIAHAVIRLEQNHPGFGVSRRRLVVLKYRGQAFRGGYHDYKIVRGGFVVFPRLVAAEHRDTLVPTNLPSGIEALDAMMGGGMDGGTSTLLLGAPGTGKSSLAMQYALACARRGDCAALFIFDESVATLRSRAEGMGMPISTYIDSGHIRVRQVDPSELSPGELVHEIRQAVTEHQVKVVVIDSLNGYLNAMPDERFLIVQLHELLTFLGQSGVATILIGAQHGIMGLQMSAAVDASYLADTVVLLRHFEKGGEVLQAISVMKKRIGRHERSIRSFSMSAQGIAVGPPLRELRGVFTGIPVDMGGLDGGSETSLGS</sequence>
<organism evidence="8 9">
    <name type="scientific">Hydrogenophaga palleronii</name>
    <dbReference type="NCBI Taxonomy" id="65655"/>
    <lineage>
        <taxon>Bacteria</taxon>
        <taxon>Pseudomonadati</taxon>
        <taxon>Pseudomonadota</taxon>
        <taxon>Betaproteobacteria</taxon>
        <taxon>Burkholderiales</taxon>
        <taxon>Comamonadaceae</taxon>
        <taxon>Hydrogenophaga</taxon>
    </lineage>
</organism>
<evidence type="ECO:0000256" key="4">
    <source>
        <dbReference type="ARBA" id="ARBA00022737"/>
    </source>
</evidence>
<accession>A0ABU1WN01</accession>
<dbReference type="InterPro" id="IPR051347">
    <property type="entry name" value="Circadian_clock_KaiC-rel"/>
</dbReference>
<keyword evidence="6" id="KW-0378">Hydrolase</keyword>
<protein>
    <recommendedName>
        <fullName evidence="1">non-specific serine/threonine protein kinase</fullName>
        <ecNumber evidence="1">2.7.11.1</ecNumber>
    </recommendedName>
</protein>
<reference evidence="8 9" key="1">
    <citation type="submission" date="2023-07" db="EMBL/GenBank/DDBJ databases">
        <title>Sorghum-associated microbial communities from plants grown in Nebraska, USA.</title>
        <authorList>
            <person name="Schachtman D."/>
        </authorList>
    </citation>
    <scope>NUCLEOTIDE SEQUENCE [LARGE SCALE GENOMIC DNA]</scope>
    <source>
        <strain evidence="8 9">4249</strain>
    </source>
</reference>
<gene>
    <name evidence="8" type="ORF">J2W49_002634</name>
</gene>
<comment type="caution">
    <text evidence="8">The sequence shown here is derived from an EMBL/GenBank/DDBJ whole genome shotgun (WGS) entry which is preliminary data.</text>
</comment>
<evidence type="ECO:0000259" key="7">
    <source>
        <dbReference type="PROSITE" id="PS51146"/>
    </source>
</evidence>
<dbReference type="PROSITE" id="PS51146">
    <property type="entry name" value="KAIC"/>
    <property type="match status" value="2"/>
</dbReference>
<keyword evidence="3" id="KW-0808">Transferase</keyword>
<dbReference type="EMBL" id="JAVDWU010000005">
    <property type="protein sequence ID" value="MDR7150671.1"/>
    <property type="molecule type" value="Genomic_DNA"/>
</dbReference>
<keyword evidence="4" id="KW-0677">Repeat</keyword>
<evidence type="ECO:0000256" key="2">
    <source>
        <dbReference type="ARBA" id="ARBA00022553"/>
    </source>
</evidence>
<dbReference type="InterPro" id="IPR010624">
    <property type="entry name" value="KaiC_dom"/>
</dbReference>
<dbReference type="SMART" id="SM00382">
    <property type="entry name" value="AAA"/>
    <property type="match status" value="2"/>
</dbReference>
<evidence type="ECO:0000256" key="6">
    <source>
        <dbReference type="ARBA" id="ARBA00022801"/>
    </source>
</evidence>
<feature type="domain" description="KaiC" evidence="7">
    <location>
        <begin position="254"/>
        <end position="487"/>
    </location>
</feature>
<feature type="domain" description="KaiC" evidence="7">
    <location>
        <begin position="13"/>
        <end position="252"/>
    </location>
</feature>
<dbReference type="CDD" id="cd19488">
    <property type="entry name" value="KaiC-like_N"/>
    <property type="match status" value="1"/>
</dbReference>
<evidence type="ECO:0000313" key="8">
    <source>
        <dbReference type="EMBL" id="MDR7150671.1"/>
    </source>
</evidence>
<dbReference type="SUPFAM" id="SSF52540">
    <property type="entry name" value="P-loop containing nucleoside triphosphate hydrolases"/>
    <property type="match status" value="2"/>
</dbReference>
<evidence type="ECO:0000313" key="9">
    <source>
        <dbReference type="Proteomes" id="UP001265700"/>
    </source>
</evidence>
<dbReference type="EC" id="2.7.11.1" evidence="1"/>
<proteinExistence type="predicted"/>
<dbReference type="PANTHER" id="PTHR42926">
    <property type="match status" value="1"/>
</dbReference>